<name>A0A2U8GHJ6_9CHLO</name>
<accession>A0A2U8GHJ6</accession>
<reference evidence="1" key="1">
    <citation type="journal article" date="2018" name="Am. J. Bot.">
        <title>Organellar phylogenomics inform systematics in the green algal family Hydrodictyaceae (Chlorophyceae) and provide clues to the complex evolutionary history of plastid genomes in the green algal tree of life.</title>
        <authorList>
            <person name="McManus H.A."/>
            <person name="Fucikova K."/>
            <person name="Lewis P.O."/>
            <person name="Lewis L.A."/>
            <person name="Karol K.G."/>
        </authorList>
    </citation>
    <scope>NUCLEOTIDE SEQUENCE</scope>
</reference>
<dbReference type="EMBL" id="MF276977">
    <property type="protein sequence ID" value="AWI68167.1"/>
    <property type="molecule type" value="Genomic_DNA"/>
</dbReference>
<organism evidence="1">
    <name type="scientific">Pediastrum angulosum</name>
    <dbReference type="NCBI Taxonomy" id="271408"/>
    <lineage>
        <taxon>Eukaryota</taxon>
        <taxon>Viridiplantae</taxon>
        <taxon>Chlorophyta</taxon>
        <taxon>core chlorophytes</taxon>
        <taxon>Chlorophyceae</taxon>
        <taxon>CS clade</taxon>
        <taxon>Sphaeropleales</taxon>
        <taxon>Hydrodictyaceae</taxon>
        <taxon>Pediastrum</taxon>
    </lineage>
</organism>
<dbReference type="AlphaFoldDB" id="A0A2U8GHJ6"/>
<evidence type="ECO:0000313" key="1">
    <source>
        <dbReference type="EMBL" id="AWI68167.1"/>
    </source>
</evidence>
<geneLocation type="chloroplast" evidence="1"/>
<dbReference type="RefSeq" id="YP_009491930.1">
    <property type="nucleotide sequence ID" value="NC_037919.1"/>
</dbReference>
<keyword evidence="1" id="KW-0150">Chloroplast</keyword>
<proteinExistence type="predicted"/>
<dbReference type="GeneID" id="36951535"/>
<protein>
    <submittedName>
        <fullName evidence="1">Uncharacterized protein</fullName>
    </submittedName>
</protein>
<sequence length="123" mass="14755">MISSFIFASHSSLELKIVARRRVWSYLGIFDSQQSKIPKEDSKRRRKCRSNNVHFLFCFTLEFGIEDVLRRSSAISSRSDNLRFRTRSDRRLSLRDKAVRLFRNRRFRTRRELECEAKAFLCS</sequence>
<keyword evidence="1" id="KW-0934">Plastid</keyword>